<reference evidence="1 2" key="1">
    <citation type="journal article" date="2012" name="J. Bacteriol.">
        <title>Complete Genome Sequence of Paenibacillus mucilaginosus 3016, a Bacterium Functional as Microbial Fertilizer.</title>
        <authorList>
            <person name="Ma M."/>
            <person name="Wang Z."/>
            <person name="Li L."/>
            <person name="Jiang X."/>
            <person name="Guan D."/>
            <person name="Cao F."/>
            <person name="Chen H."/>
            <person name="Wang X."/>
            <person name="Shen D."/>
            <person name="Du B."/>
            <person name="Li J."/>
        </authorList>
    </citation>
    <scope>NUCLEOTIDE SEQUENCE [LARGE SCALE GENOMIC DNA]</scope>
    <source>
        <strain evidence="1 2">3016</strain>
    </source>
</reference>
<protein>
    <submittedName>
        <fullName evidence="1">Uncharacterized protein</fullName>
    </submittedName>
</protein>
<dbReference type="HOGENOM" id="CLU_2718519_0_0_9"/>
<dbReference type="Proteomes" id="UP000007523">
    <property type="component" value="Chromosome"/>
</dbReference>
<sequence length="72" mass="7763">MKKEGKREPLDIKKGKLLAVRCRVTGAGWLEAFYIGRGEKPKLGVEPAQMVQGAERKITVIILQGSDIGGAA</sequence>
<gene>
    <name evidence="1" type="ORF">PM3016_1985</name>
</gene>
<proteinExistence type="predicted"/>
<organism evidence="1 2">
    <name type="scientific">Paenibacillus mucilaginosus 3016</name>
    <dbReference type="NCBI Taxonomy" id="1116391"/>
    <lineage>
        <taxon>Bacteria</taxon>
        <taxon>Bacillati</taxon>
        <taxon>Bacillota</taxon>
        <taxon>Bacilli</taxon>
        <taxon>Bacillales</taxon>
        <taxon>Paenibacillaceae</taxon>
        <taxon>Paenibacillus</taxon>
    </lineage>
</organism>
<keyword evidence="2" id="KW-1185">Reference proteome</keyword>
<name>H6NA43_9BACL</name>
<accession>H6NA43</accession>
<dbReference type="AlphaFoldDB" id="H6NA43"/>
<evidence type="ECO:0000313" key="1">
    <source>
        <dbReference type="EMBL" id="AFC28887.1"/>
    </source>
</evidence>
<dbReference type="EMBL" id="CP003235">
    <property type="protein sequence ID" value="AFC28887.1"/>
    <property type="molecule type" value="Genomic_DNA"/>
</dbReference>
<evidence type="ECO:0000313" key="2">
    <source>
        <dbReference type="Proteomes" id="UP000007523"/>
    </source>
</evidence>
<dbReference type="KEGG" id="pmq:PM3016_1985"/>